<proteinExistence type="predicted"/>
<dbReference type="InterPro" id="IPR058240">
    <property type="entry name" value="rSAM_sf"/>
</dbReference>
<keyword evidence="8" id="KW-1185">Reference proteome</keyword>
<keyword evidence="3" id="KW-0408">Iron</keyword>
<feature type="domain" description="Radical SAM core" evidence="6">
    <location>
        <begin position="144"/>
        <end position="369"/>
    </location>
</feature>
<dbReference type="PANTHER" id="PTHR43306:SF1">
    <property type="entry name" value="7,8-DIHYDRO-6-HYDROXYMETHYLPTERIN DIMETHYLTRANSFERASE"/>
    <property type="match status" value="1"/>
</dbReference>
<protein>
    <submittedName>
        <fullName evidence="7">Radical SAM protein</fullName>
    </submittedName>
</protein>
<evidence type="ECO:0000256" key="3">
    <source>
        <dbReference type="ARBA" id="ARBA00023004"/>
    </source>
</evidence>
<organism evidence="7 8">
    <name type="scientific">Sinomonas halotolerans</name>
    <dbReference type="NCBI Taxonomy" id="1644133"/>
    <lineage>
        <taxon>Bacteria</taxon>
        <taxon>Bacillati</taxon>
        <taxon>Actinomycetota</taxon>
        <taxon>Actinomycetes</taxon>
        <taxon>Micrococcales</taxon>
        <taxon>Micrococcaceae</taxon>
        <taxon>Sinomonas</taxon>
    </lineage>
</organism>
<sequence>MKHSSPPPPGTRPPGTPSPEPAPRNPAPAARQAPPRRRAPLGDGQPLRGDRIHRYVTAFCPHCHEDSPPLAQVRRLSGALLIRDGRVWLERGCPDHGLVRTLYDEFPEILRYLEKWQAPTKAHVPDSPDNFRPVPEAYAYGLPAMQTQHTCILLQDVIEHCNLRCPTCFTASGPQLQGVAPLAEVLANVDTRLARENGRIDVLMLSGGEPTLYPHLAELLEELVARPIVRVMVNTNGMLLASDDDLLALLERHRDRVEVYLQYDGPSKESSVHHRGGDLTRFKDAAITRLSAAGVFTTLTMTAALGVNDGEIGAVVMRALETPFVGGVAIQPVFGSGRGHGIDPMDRLTHTGALARLEEQTGGVVAWHDLTALPCSHPHCASVGYMLRDDSGVWRSLTALIGHDRLLEWLELSPDALANRIADSALPLGLRSLMKSSLLDLLSEQSSLTHPSTAELWKNICTQCDLGIGTLTTLAAGRLPGQQQRLRRLLAERITRITVKPFMDMSTMIEERLTQCCVHVGTKSDAGAHQCAPFCAVQAWPELSRQRMSTATGAALQGHPRREPVPVALGAVPAAPLGAVRLGAP</sequence>
<dbReference type="SFLD" id="SFLDG01067">
    <property type="entry name" value="SPASM/twitch_domain_containing"/>
    <property type="match status" value="1"/>
</dbReference>
<dbReference type="Pfam" id="PF04055">
    <property type="entry name" value="Radical_SAM"/>
    <property type="match status" value="1"/>
</dbReference>
<keyword evidence="4" id="KW-0411">Iron-sulfur</keyword>
<evidence type="ECO:0000313" key="8">
    <source>
        <dbReference type="Proteomes" id="UP001422074"/>
    </source>
</evidence>
<accession>A0ABU9X2T7</accession>
<keyword evidence="1" id="KW-0949">S-adenosyl-L-methionine</keyword>
<dbReference type="Gene3D" id="3.20.20.70">
    <property type="entry name" value="Aldolase class I"/>
    <property type="match status" value="1"/>
</dbReference>
<dbReference type="InterPro" id="IPR056488">
    <property type="entry name" value="Zn_ribbon_HMPTM"/>
</dbReference>
<name>A0ABU9X2T7_9MICC</name>
<keyword evidence="2" id="KW-0479">Metal-binding</keyword>
<dbReference type="PROSITE" id="PS51918">
    <property type="entry name" value="RADICAL_SAM"/>
    <property type="match status" value="1"/>
</dbReference>
<dbReference type="InterPro" id="IPR007197">
    <property type="entry name" value="rSAM"/>
</dbReference>
<feature type="compositionally biased region" description="Pro residues" evidence="5">
    <location>
        <begin position="1"/>
        <end position="26"/>
    </location>
</feature>
<reference evidence="7 8" key="1">
    <citation type="submission" date="2024-05" db="EMBL/GenBank/DDBJ databases">
        <title>Sinomonas sp. nov., isolated from a waste landfill.</title>
        <authorList>
            <person name="Zhao Y."/>
        </authorList>
    </citation>
    <scope>NUCLEOTIDE SEQUENCE [LARGE SCALE GENOMIC DNA]</scope>
    <source>
        <strain evidence="7 8">CCTCC AB2014300</strain>
    </source>
</reference>
<dbReference type="Proteomes" id="UP001422074">
    <property type="component" value="Unassembled WGS sequence"/>
</dbReference>
<dbReference type="InterPro" id="IPR034474">
    <property type="entry name" value="Methyltransferase_Class_D"/>
</dbReference>
<feature type="region of interest" description="Disordered" evidence="5">
    <location>
        <begin position="1"/>
        <end position="48"/>
    </location>
</feature>
<dbReference type="InterPro" id="IPR013785">
    <property type="entry name" value="Aldolase_TIM"/>
</dbReference>
<dbReference type="PANTHER" id="PTHR43306">
    <property type="entry name" value="7,8-DIHYDRO-6-HYDROXYMETHYLPTERIN DIMETHYLTRANSFERASE"/>
    <property type="match status" value="1"/>
</dbReference>
<evidence type="ECO:0000256" key="2">
    <source>
        <dbReference type="ARBA" id="ARBA00022723"/>
    </source>
</evidence>
<dbReference type="CDD" id="cd01335">
    <property type="entry name" value="Radical_SAM"/>
    <property type="match status" value="1"/>
</dbReference>
<evidence type="ECO:0000259" key="6">
    <source>
        <dbReference type="PROSITE" id="PS51918"/>
    </source>
</evidence>
<dbReference type="SFLD" id="SFLDS00029">
    <property type="entry name" value="Radical_SAM"/>
    <property type="match status" value="1"/>
</dbReference>
<dbReference type="RefSeq" id="WP_345886320.1">
    <property type="nucleotide sequence ID" value="NZ_JBDFRB010000018.1"/>
</dbReference>
<dbReference type="Pfam" id="PF23545">
    <property type="entry name" value="Zn_ribbon_HMPTM"/>
    <property type="match status" value="1"/>
</dbReference>
<evidence type="ECO:0000256" key="1">
    <source>
        <dbReference type="ARBA" id="ARBA00022691"/>
    </source>
</evidence>
<dbReference type="SUPFAM" id="SSF102114">
    <property type="entry name" value="Radical SAM enzymes"/>
    <property type="match status" value="1"/>
</dbReference>
<evidence type="ECO:0000313" key="7">
    <source>
        <dbReference type="EMBL" id="MEN2745770.1"/>
    </source>
</evidence>
<evidence type="ECO:0000256" key="5">
    <source>
        <dbReference type="SAM" id="MobiDB-lite"/>
    </source>
</evidence>
<dbReference type="EMBL" id="JBDFRB010000018">
    <property type="protein sequence ID" value="MEN2745770.1"/>
    <property type="molecule type" value="Genomic_DNA"/>
</dbReference>
<comment type="caution">
    <text evidence="7">The sequence shown here is derived from an EMBL/GenBank/DDBJ whole genome shotgun (WGS) entry which is preliminary data.</text>
</comment>
<evidence type="ECO:0000256" key="4">
    <source>
        <dbReference type="ARBA" id="ARBA00023014"/>
    </source>
</evidence>
<gene>
    <name evidence="7" type="ORF">ABCQ75_14675</name>
</gene>